<dbReference type="InterPro" id="IPR000399">
    <property type="entry name" value="TPP-bd_CS"/>
</dbReference>
<evidence type="ECO:0000259" key="6">
    <source>
        <dbReference type="Pfam" id="PF02776"/>
    </source>
</evidence>
<dbReference type="InterPro" id="IPR029035">
    <property type="entry name" value="DHS-like_NAD/FAD-binding_dom"/>
</dbReference>
<evidence type="ECO:0000259" key="4">
    <source>
        <dbReference type="Pfam" id="PF00205"/>
    </source>
</evidence>
<comment type="similarity">
    <text evidence="1 3">Belongs to the TPP enzyme family.</text>
</comment>
<comment type="caution">
    <text evidence="7">The sequence shown here is derived from an EMBL/GenBank/DDBJ whole genome shotgun (WGS) entry which is preliminary data.</text>
</comment>
<dbReference type="GO" id="GO:0102481">
    <property type="term" value="F:3D-(3,5/4)-trihydroxycyclohexane-1,2-dione hydrolase activity"/>
    <property type="evidence" value="ECO:0007669"/>
    <property type="project" value="UniProtKB-EC"/>
</dbReference>
<reference evidence="7 8" key="1">
    <citation type="submission" date="2024-04" db="EMBL/GenBank/DDBJ databases">
        <title>Genome sequencing and metabolic network reconstruction of aminoacids and betaine degradation by Anoxynatronum sibiricum.</title>
        <authorList>
            <person name="Detkova E.N."/>
            <person name="Boltjanskaja Y.V."/>
            <person name="Mardanov A.V."/>
            <person name="Kevbrin V."/>
        </authorList>
    </citation>
    <scope>NUCLEOTIDE SEQUENCE [LARGE SCALE GENOMIC DNA]</scope>
    <source>
        <strain evidence="7 8">Z-7981</strain>
    </source>
</reference>
<dbReference type="Pfam" id="PF00205">
    <property type="entry name" value="TPP_enzyme_M"/>
    <property type="match status" value="1"/>
</dbReference>
<feature type="domain" description="Thiamine pyrophosphate enzyme TPP-binding" evidence="5">
    <location>
        <begin position="418"/>
        <end position="575"/>
    </location>
</feature>
<dbReference type="Gene3D" id="3.40.50.1220">
    <property type="entry name" value="TPP-binding domain"/>
    <property type="match status" value="1"/>
</dbReference>
<dbReference type="InterPro" id="IPR012000">
    <property type="entry name" value="Thiamin_PyroP_enz_cen_dom"/>
</dbReference>
<dbReference type="InterPro" id="IPR030817">
    <property type="entry name" value="Myo_inos_IolD"/>
</dbReference>
<evidence type="ECO:0000259" key="5">
    <source>
        <dbReference type="Pfam" id="PF02775"/>
    </source>
</evidence>
<evidence type="ECO:0000313" key="8">
    <source>
        <dbReference type="Proteomes" id="UP001407405"/>
    </source>
</evidence>
<gene>
    <name evidence="7" type="primary">iolD</name>
    <name evidence="7" type="ORF">AAIG11_11395</name>
</gene>
<evidence type="ECO:0000256" key="2">
    <source>
        <dbReference type="ARBA" id="ARBA00023052"/>
    </source>
</evidence>
<dbReference type="InterPro" id="IPR029061">
    <property type="entry name" value="THDP-binding"/>
</dbReference>
<dbReference type="Proteomes" id="UP001407405">
    <property type="component" value="Unassembled WGS sequence"/>
</dbReference>
<feature type="domain" description="Thiamine pyrophosphate enzyme central" evidence="4">
    <location>
        <begin position="220"/>
        <end position="354"/>
    </location>
</feature>
<dbReference type="Gene3D" id="3.40.50.970">
    <property type="match status" value="2"/>
</dbReference>
<dbReference type="EMBL" id="JBCITM010000011">
    <property type="protein sequence ID" value="MEN1761084.1"/>
    <property type="molecule type" value="Genomic_DNA"/>
</dbReference>
<dbReference type="PROSITE" id="PS00187">
    <property type="entry name" value="TPP_ENZYMES"/>
    <property type="match status" value="1"/>
</dbReference>
<dbReference type="Pfam" id="PF02775">
    <property type="entry name" value="TPP_enzyme_C"/>
    <property type="match status" value="1"/>
</dbReference>
<feature type="domain" description="Thiamine pyrophosphate enzyme N-terminal TPP-binding" evidence="6">
    <location>
        <begin position="44"/>
        <end position="131"/>
    </location>
</feature>
<evidence type="ECO:0000313" key="7">
    <source>
        <dbReference type="EMBL" id="MEN1761084.1"/>
    </source>
</evidence>
<dbReference type="InterPro" id="IPR045229">
    <property type="entry name" value="TPP_enz"/>
</dbReference>
<evidence type="ECO:0000256" key="1">
    <source>
        <dbReference type="ARBA" id="ARBA00007812"/>
    </source>
</evidence>
<dbReference type="EC" id="3.7.1.22" evidence="7"/>
<accession>A0ABU9VVF5</accession>
<protein>
    <submittedName>
        <fullName evidence="7">3D-(3,5/4)-trihydroxycyclohexane-1,2-dione acylhydrolase (Decyclizing)</fullName>
        <ecNumber evidence="7">3.7.1.22</ecNumber>
    </submittedName>
</protein>
<dbReference type="PANTHER" id="PTHR18968:SF9">
    <property type="entry name" value="3D-(3,5_4)-TRIHYDROXYCYCLOHEXANE-1,2-DIONE HYDROLASE"/>
    <property type="match status" value="1"/>
</dbReference>
<dbReference type="SUPFAM" id="SSF52518">
    <property type="entry name" value="Thiamin diphosphate-binding fold (THDP-binding)"/>
    <property type="match status" value="2"/>
</dbReference>
<dbReference type="InterPro" id="IPR012001">
    <property type="entry name" value="Thiamin_PyroP_enz_TPP-bd_dom"/>
</dbReference>
<dbReference type="CDD" id="cd07035">
    <property type="entry name" value="TPP_PYR_POX_like"/>
    <property type="match status" value="1"/>
</dbReference>
<proteinExistence type="inferred from homology"/>
<sequence length="621" mass="68075">MKKTIRLTTAQALVTFLHHQMIQVDGEVTPFVHGFMGIFGHGNVVGLGEALEQMKDKMPFIQGKNEQDIAHACMAYAKQKKRRAIYACTASIGPGSLNLVTAAGTATVNRIPLLLLPGDTFADRQPDPVLQQAEVESDYTISVNDAFKPVSRYWDRISRPEQLMSACLNAMRMLTDPEKTGAVTLCLPQDVQGEVYDYPVEFFSRRVWYVDRSPAANDAVQRAAELISGKKKPFIISGGGVRYSDAGEAVKALSLEFGIPVSETQAGKGEIRDDHPYYVGCAGICGTLSANQLMKEADVIIAVGTKLNDFVTHSKGGFQHHDIPMVSINLSRMDAMKMGALSLVADAREGVEALTQALKERNYMAGYHNEVNEAKQQWQEELNRLALLDPAEGLSQTRVLMELNQLLQPSDIVVSASGSLPSDLERIWSVRQSGTYHLEYGFSCMGYETAGAFGVKLAEPEAEVYSLVGDGAFLLAHSNLVTSLQEGQKINVILFDNHGHQCIRQLQNSQGIDTYGTEFRFREAHTGTLSGSPVPIDFAKVAEGYGAQSYHVRTLEELKDALEMSRKSPVSTLIAIDVLPGTMTEGYASFWRVGTPGVSENAAVNEAHQRMVTAVEKLRKY</sequence>
<dbReference type="Pfam" id="PF02776">
    <property type="entry name" value="TPP_enzyme_N"/>
    <property type="match status" value="1"/>
</dbReference>
<dbReference type="PANTHER" id="PTHR18968">
    <property type="entry name" value="THIAMINE PYROPHOSPHATE ENZYMES"/>
    <property type="match status" value="1"/>
</dbReference>
<keyword evidence="2 3" id="KW-0786">Thiamine pyrophosphate</keyword>
<keyword evidence="7" id="KW-0378">Hydrolase</keyword>
<organism evidence="7 8">
    <name type="scientific">Anoxynatronum sibiricum</name>
    <dbReference type="NCBI Taxonomy" id="210623"/>
    <lineage>
        <taxon>Bacteria</taxon>
        <taxon>Bacillati</taxon>
        <taxon>Bacillota</taxon>
        <taxon>Clostridia</taxon>
        <taxon>Eubacteriales</taxon>
        <taxon>Clostridiaceae</taxon>
        <taxon>Anoxynatronum</taxon>
    </lineage>
</organism>
<name>A0ABU9VVF5_9CLOT</name>
<dbReference type="SUPFAM" id="SSF52467">
    <property type="entry name" value="DHS-like NAD/FAD-binding domain"/>
    <property type="match status" value="1"/>
</dbReference>
<dbReference type="NCBIfam" id="TIGR04377">
    <property type="entry name" value="myo_inos_iolD"/>
    <property type="match status" value="1"/>
</dbReference>
<evidence type="ECO:0000256" key="3">
    <source>
        <dbReference type="RuleBase" id="RU362132"/>
    </source>
</evidence>
<dbReference type="RefSeq" id="WP_343186399.1">
    <property type="nucleotide sequence ID" value="NZ_JBCITM010000011.1"/>
</dbReference>
<keyword evidence="8" id="KW-1185">Reference proteome</keyword>
<dbReference type="InterPro" id="IPR011766">
    <property type="entry name" value="TPP_enzyme_TPP-bd"/>
</dbReference>